<dbReference type="EMBL" id="FMZC01000022">
    <property type="protein sequence ID" value="SDE61006.1"/>
    <property type="molecule type" value="Genomic_DNA"/>
</dbReference>
<organism evidence="7 8">
    <name type="scientific">Paracidovorax valerianellae</name>
    <dbReference type="NCBI Taxonomy" id="187868"/>
    <lineage>
        <taxon>Bacteria</taxon>
        <taxon>Pseudomonadati</taxon>
        <taxon>Pseudomonadota</taxon>
        <taxon>Betaproteobacteria</taxon>
        <taxon>Burkholderiales</taxon>
        <taxon>Comamonadaceae</taxon>
        <taxon>Paracidovorax</taxon>
    </lineage>
</organism>
<dbReference type="GO" id="GO:0044550">
    <property type="term" value="P:secondary metabolite biosynthetic process"/>
    <property type="evidence" value="ECO:0007669"/>
    <property type="project" value="TreeGrafter"/>
</dbReference>
<dbReference type="SUPFAM" id="SSF47336">
    <property type="entry name" value="ACP-like"/>
    <property type="match status" value="1"/>
</dbReference>
<dbReference type="PANTHER" id="PTHR45527">
    <property type="entry name" value="NONRIBOSOMAL PEPTIDE SYNTHETASE"/>
    <property type="match status" value="1"/>
</dbReference>
<dbReference type="InterPro" id="IPR006162">
    <property type="entry name" value="Ppantetheine_attach_site"/>
</dbReference>
<dbReference type="FunFam" id="3.30.300.30:FF:000010">
    <property type="entry name" value="Enterobactin synthetase component F"/>
    <property type="match status" value="1"/>
</dbReference>
<dbReference type="Gene3D" id="3.40.50.12780">
    <property type="entry name" value="N-terminal domain of ligase-like"/>
    <property type="match status" value="1"/>
</dbReference>
<dbReference type="InterPro" id="IPR001031">
    <property type="entry name" value="Thioesterase"/>
</dbReference>
<dbReference type="Gene3D" id="3.30.300.30">
    <property type="match status" value="1"/>
</dbReference>
<feature type="non-terminal residue" evidence="7">
    <location>
        <position position="1"/>
    </location>
</feature>
<dbReference type="AlphaFoldDB" id="A0A1G7EC28"/>
<dbReference type="PROSITE" id="PS00012">
    <property type="entry name" value="PHOSPHOPANTETHEINE"/>
    <property type="match status" value="1"/>
</dbReference>
<protein>
    <submittedName>
        <fullName evidence="7">Phosphopantetheine attachment site</fullName>
    </submittedName>
</protein>
<gene>
    <name evidence="7" type="ORF">SAMN05192589_12253</name>
</gene>
<keyword evidence="4" id="KW-0597">Phosphoprotein</keyword>
<dbReference type="Pfam" id="PF00550">
    <property type="entry name" value="PP-binding"/>
    <property type="match status" value="1"/>
</dbReference>
<comment type="cofactor">
    <cofactor evidence="1">
        <name>pantetheine 4'-phosphate</name>
        <dbReference type="ChEBI" id="CHEBI:47942"/>
    </cofactor>
</comment>
<evidence type="ECO:0000256" key="2">
    <source>
        <dbReference type="ARBA" id="ARBA00006432"/>
    </source>
</evidence>
<feature type="domain" description="Carrier" evidence="6">
    <location>
        <begin position="227"/>
        <end position="304"/>
    </location>
</feature>
<accession>A0A1G7EC28</accession>
<dbReference type="InterPro" id="IPR009081">
    <property type="entry name" value="PP-bd_ACP"/>
</dbReference>
<dbReference type="FunFam" id="1.10.1200.10:FF:000005">
    <property type="entry name" value="Nonribosomal peptide synthetase 1"/>
    <property type="match status" value="1"/>
</dbReference>
<name>A0A1G7EC28_9BURK</name>
<keyword evidence="8" id="KW-1185">Reference proteome</keyword>
<evidence type="ECO:0000259" key="6">
    <source>
        <dbReference type="PROSITE" id="PS50075"/>
    </source>
</evidence>
<dbReference type="PANTHER" id="PTHR45527:SF14">
    <property type="entry name" value="PLIPASTATIN SYNTHASE SUBUNIT B"/>
    <property type="match status" value="1"/>
</dbReference>
<dbReference type="Pfam" id="PF00975">
    <property type="entry name" value="Thioesterase"/>
    <property type="match status" value="1"/>
</dbReference>
<dbReference type="Pfam" id="PF00501">
    <property type="entry name" value="AMP-binding"/>
    <property type="match status" value="1"/>
</dbReference>
<evidence type="ECO:0000256" key="4">
    <source>
        <dbReference type="ARBA" id="ARBA00022553"/>
    </source>
</evidence>
<proteinExistence type="inferred from homology"/>
<dbReference type="Proteomes" id="UP000198781">
    <property type="component" value="Unassembled WGS sequence"/>
</dbReference>
<dbReference type="GO" id="GO:0005829">
    <property type="term" value="C:cytosol"/>
    <property type="evidence" value="ECO:0007669"/>
    <property type="project" value="TreeGrafter"/>
</dbReference>
<sequence>TVHVTYRPVTRADLDAARSPVGVAIPDLGLRVLNSTLQPVPIGVPGELYVAGEGLARGYLGQAALTAQRFIAAEGGKRLYRTGDRVRWSPQGELEYLGRIDHQVKIRGFRIELGEIEAQLLAQPEVREALVLVHERESGARLVAYLSPQGGRAIDTAQLRKRLGQGLPQYMVPAAMVVLAQGLPLNANGKVDRKALAQLGMGQGAEGENGEGPAQGNESEAGRAYEAPRGALEQALAQIWAQVLGLQRVGRHDNFFEIGGDSIVALKLLARMNQSMAAEHAFSLQDLMQKQTIAQLLCDAPAASAPLLPIQRLAAGANASAMPLFCIAPALRNVLDYQPLADALGADRPVYGLCCTELSRIDAIEALAAYHVELVRSVYPHGPVALLGWSLGATEAVYMARLFEPEGREVVFLGMVDSFVMHGGIVPYDWREEARAFLADWVDGRAIDQLIEVLGTADMACMESVHRTTQAANAVAAQWGIGAGQSDLVEKFMAYRRLDAAIQVLPPLPALHAVPHVWWRKDRPVPEMQALARQLGGRLHQGASIGASHRQIIQHADLLQGCRQALRQAGKPAVAR</sequence>
<dbReference type="Pfam" id="PF13193">
    <property type="entry name" value="AMP-binding_C"/>
    <property type="match status" value="1"/>
</dbReference>
<dbReference type="PROSITE" id="PS50075">
    <property type="entry name" value="CARRIER"/>
    <property type="match status" value="1"/>
</dbReference>
<dbReference type="SUPFAM" id="SSF53474">
    <property type="entry name" value="alpha/beta-Hydrolases"/>
    <property type="match status" value="1"/>
</dbReference>
<dbReference type="InterPro" id="IPR029058">
    <property type="entry name" value="AB_hydrolase_fold"/>
</dbReference>
<dbReference type="InterPro" id="IPR045851">
    <property type="entry name" value="AMP-bd_C_sf"/>
</dbReference>
<feature type="region of interest" description="Disordered" evidence="5">
    <location>
        <begin position="203"/>
        <end position="224"/>
    </location>
</feature>
<dbReference type="SUPFAM" id="SSF56801">
    <property type="entry name" value="Acetyl-CoA synthetase-like"/>
    <property type="match status" value="1"/>
</dbReference>
<dbReference type="Gene3D" id="3.40.50.1820">
    <property type="entry name" value="alpha/beta hydrolase"/>
    <property type="match status" value="1"/>
</dbReference>
<evidence type="ECO:0000256" key="3">
    <source>
        <dbReference type="ARBA" id="ARBA00022450"/>
    </source>
</evidence>
<dbReference type="STRING" id="187868.SAMN05192589_12253"/>
<evidence type="ECO:0000256" key="1">
    <source>
        <dbReference type="ARBA" id="ARBA00001957"/>
    </source>
</evidence>
<comment type="similarity">
    <text evidence="2">Belongs to the ATP-dependent AMP-binding enzyme family.</text>
</comment>
<dbReference type="GO" id="GO:0043041">
    <property type="term" value="P:amino acid activation for nonribosomal peptide biosynthetic process"/>
    <property type="evidence" value="ECO:0007669"/>
    <property type="project" value="TreeGrafter"/>
</dbReference>
<dbReference type="RefSeq" id="WP_139160488.1">
    <property type="nucleotide sequence ID" value="NZ_FMZC01000022.1"/>
</dbReference>
<dbReference type="InterPro" id="IPR042099">
    <property type="entry name" value="ANL_N_sf"/>
</dbReference>
<dbReference type="InterPro" id="IPR000873">
    <property type="entry name" value="AMP-dep_synth/lig_dom"/>
</dbReference>
<dbReference type="OrthoDB" id="6297021at2"/>
<evidence type="ECO:0000313" key="8">
    <source>
        <dbReference type="Proteomes" id="UP000198781"/>
    </source>
</evidence>
<evidence type="ECO:0000313" key="7">
    <source>
        <dbReference type="EMBL" id="SDE61006.1"/>
    </source>
</evidence>
<dbReference type="GO" id="GO:0031177">
    <property type="term" value="F:phosphopantetheine binding"/>
    <property type="evidence" value="ECO:0007669"/>
    <property type="project" value="TreeGrafter"/>
</dbReference>
<reference evidence="7 8" key="1">
    <citation type="submission" date="2016-10" db="EMBL/GenBank/DDBJ databases">
        <authorList>
            <person name="de Groot N.N."/>
        </authorList>
    </citation>
    <scope>NUCLEOTIDE SEQUENCE [LARGE SCALE GENOMIC DNA]</scope>
    <source>
        <strain evidence="7 8">DSM 16619</strain>
    </source>
</reference>
<dbReference type="InterPro" id="IPR036736">
    <property type="entry name" value="ACP-like_sf"/>
</dbReference>
<evidence type="ECO:0000256" key="5">
    <source>
        <dbReference type="SAM" id="MobiDB-lite"/>
    </source>
</evidence>
<dbReference type="InterPro" id="IPR025110">
    <property type="entry name" value="AMP-bd_C"/>
</dbReference>
<keyword evidence="3" id="KW-0596">Phosphopantetheine</keyword>